<name>A0AAV3Z6D7_9GAST</name>
<protein>
    <submittedName>
        <fullName evidence="2">Uncharacterized protein</fullName>
    </submittedName>
</protein>
<evidence type="ECO:0000313" key="2">
    <source>
        <dbReference type="EMBL" id="GFN90022.1"/>
    </source>
</evidence>
<organism evidence="2 3">
    <name type="scientific">Plakobranchus ocellatus</name>
    <dbReference type="NCBI Taxonomy" id="259542"/>
    <lineage>
        <taxon>Eukaryota</taxon>
        <taxon>Metazoa</taxon>
        <taxon>Spiralia</taxon>
        <taxon>Lophotrochozoa</taxon>
        <taxon>Mollusca</taxon>
        <taxon>Gastropoda</taxon>
        <taxon>Heterobranchia</taxon>
        <taxon>Euthyneura</taxon>
        <taxon>Panpulmonata</taxon>
        <taxon>Sacoglossa</taxon>
        <taxon>Placobranchoidea</taxon>
        <taxon>Plakobranchidae</taxon>
        <taxon>Plakobranchus</taxon>
    </lineage>
</organism>
<proteinExistence type="predicted"/>
<dbReference type="EMBL" id="BLXT01001979">
    <property type="protein sequence ID" value="GFN90022.1"/>
    <property type="molecule type" value="Genomic_DNA"/>
</dbReference>
<sequence length="87" mass="10182">MGIAYRRVAGELAPYKVQSLQNDSGNSWSDCQKLGYREVGGTAPSYKKTRIGEVDSRSNERVIEQRQQQQRQQRQQRQQQQQQQQQQ</sequence>
<comment type="caution">
    <text evidence="2">The sequence shown here is derived from an EMBL/GenBank/DDBJ whole genome shotgun (WGS) entry which is preliminary data.</text>
</comment>
<reference evidence="2 3" key="1">
    <citation type="journal article" date="2021" name="Elife">
        <title>Chloroplast acquisition without the gene transfer in kleptoplastic sea slugs, Plakobranchus ocellatus.</title>
        <authorList>
            <person name="Maeda T."/>
            <person name="Takahashi S."/>
            <person name="Yoshida T."/>
            <person name="Shimamura S."/>
            <person name="Takaki Y."/>
            <person name="Nagai Y."/>
            <person name="Toyoda A."/>
            <person name="Suzuki Y."/>
            <person name="Arimoto A."/>
            <person name="Ishii H."/>
            <person name="Satoh N."/>
            <person name="Nishiyama T."/>
            <person name="Hasebe M."/>
            <person name="Maruyama T."/>
            <person name="Minagawa J."/>
            <person name="Obokata J."/>
            <person name="Shigenobu S."/>
        </authorList>
    </citation>
    <scope>NUCLEOTIDE SEQUENCE [LARGE SCALE GENOMIC DNA]</scope>
</reference>
<dbReference type="AlphaFoldDB" id="A0AAV3Z6D7"/>
<accession>A0AAV3Z6D7</accession>
<dbReference type="Proteomes" id="UP000735302">
    <property type="component" value="Unassembled WGS sequence"/>
</dbReference>
<gene>
    <name evidence="2" type="ORF">PoB_001652800</name>
</gene>
<feature type="region of interest" description="Disordered" evidence="1">
    <location>
        <begin position="38"/>
        <end position="87"/>
    </location>
</feature>
<feature type="compositionally biased region" description="Low complexity" evidence="1">
    <location>
        <begin position="65"/>
        <end position="87"/>
    </location>
</feature>
<evidence type="ECO:0000256" key="1">
    <source>
        <dbReference type="SAM" id="MobiDB-lite"/>
    </source>
</evidence>
<feature type="compositionally biased region" description="Basic and acidic residues" evidence="1">
    <location>
        <begin position="50"/>
        <end position="64"/>
    </location>
</feature>
<evidence type="ECO:0000313" key="3">
    <source>
        <dbReference type="Proteomes" id="UP000735302"/>
    </source>
</evidence>
<keyword evidence="3" id="KW-1185">Reference proteome</keyword>